<dbReference type="InterPro" id="IPR001647">
    <property type="entry name" value="HTH_TetR"/>
</dbReference>
<dbReference type="InterPro" id="IPR036271">
    <property type="entry name" value="Tet_transcr_reg_TetR-rel_C_sf"/>
</dbReference>
<dbReference type="Gene3D" id="1.10.357.10">
    <property type="entry name" value="Tetracycline Repressor, domain 2"/>
    <property type="match status" value="1"/>
</dbReference>
<evidence type="ECO:0000256" key="1">
    <source>
        <dbReference type="ARBA" id="ARBA00023015"/>
    </source>
</evidence>
<dbReference type="Pfam" id="PF16925">
    <property type="entry name" value="TetR_C_13"/>
    <property type="match status" value="1"/>
</dbReference>
<dbReference type="InterPro" id="IPR011075">
    <property type="entry name" value="TetR_C"/>
</dbReference>
<feature type="domain" description="HTH tetR-type" evidence="5">
    <location>
        <begin position="7"/>
        <end position="67"/>
    </location>
</feature>
<evidence type="ECO:0000256" key="4">
    <source>
        <dbReference type="PROSITE-ProRule" id="PRU00335"/>
    </source>
</evidence>
<dbReference type="PANTHER" id="PTHR47506:SF6">
    <property type="entry name" value="HTH-TYPE TRANSCRIPTIONAL REPRESSOR NEMR"/>
    <property type="match status" value="1"/>
</dbReference>
<dbReference type="EMBL" id="FPKR01000003">
    <property type="protein sequence ID" value="SFZ73376.1"/>
    <property type="molecule type" value="Genomic_DNA"/>
</dbReference>
<name>A0A1K2H9A5_9NEIS</name>
<dbReference type="GO" id="GO:0003677">
    <property type="term" value="F:DNA binding"/>
    <property type="evidence" value="ECO:0007669"/>
    <property type="project" value="UniProtKB-UniRule"/>
</dbReference>
<keyword evidence="7" id="KW-1185">Reference proteome</keyword>
<keyword evidence="2 4" id="KW-0238">DNA-binding</keyword>
<dbReference type="PANTHER" id="PTHR47506">
    <property type="entry name" value="TRANSCRIPTIONAL REGULATORY PROTEIN"/>
    <property type="match status" value="1"/>
</dbReference>
<dbReference type="AlphaFoldDB" id="A0A1K2H9A5"/>
<proteinExistence type="predicted"/>
<evidence type="ECO:0000256" key="3">
    <source>
        <dbReference type="ARBA" id="ARBA00023163"/>
    </source>
</evidence>
<dbReference type="STRING" id="1121279.SAMN02745887_00790"/>
<evidence type="ECO:0000313" key="6">
    <source>
        <dbReference type="EMBL" id="SFZ73376.1"/>
    </source>
</evidence>
<evidence type="ECO:0000313" key="7">
    <source>
        <dbReference type="Proteomes" id="UP000186513"/>
    </source>
</evidence>
<evidence type="ECO:0000259" key="5">
    <source>
        <dbReference type="PROSITE" id="PS50977"/>
    </source>
</evidence>
<sequence length="199" mass="21355">MMEKPFDNTREHLLATGESIMLGKGFAAVGLAEILGSAGVPKGSFYHYFDSKEGYGVALLERFFATYLSGLDAIVADASLNGRAKLDAYFAGWDRVAEHGSCESRCLVVKLTGEVSDLSEAMRTQLERGIAGIMERLAACIVIGRADRSIPPGRPAEQLAAALYQLWLGAALVAKVQHSRSPFQAARQSSDALLAPVIH</sequence>
<accession>A0A1K2H9A5</accession>
<keyword evidence="3" id="KW-0804">Transcription</keyword>
<keyword evidence="1" id="KW-0805">Transcription regulation</keyword>
<dbReference type="SUPFAM" id="SSF48498">
    <property type="entry name" value="Tetracyclin repressor-like, C-terminal domain"/>
    <property type="match status" value="1"/>
</dbReference>
<dbReference type="Proteomes" id="UP000186513">
    <property type="component" value="Unassembled WGS sequence"/>
</dbReference>
<reference evidence="6 7" key="1">
    <citation type="submission" date="2016-11" db="EMBL/GenBank/DDBJ databases">
        <authorList>
            <person name="Jaros S."/>
            <person name="Januszkiewicz K."/>
            <person name="Wedrychowicz H."/>
        </authorList>
    </citation>
    <scope>NUCLEOTIDE SEQUENCE [LARGE SCALE GENOMIC DNA]</scope>
    <source>
        <strain evidence="6 7">DSM 18899</strain>
    </source>
</reference>
<gene>
    <name evidence="6" type="ORF">SAMN02745887_00790</name>
</gene>
<evidence type="ECO:0000256" key="2">
    <source>
        <dbReference type="ARBA" id="ARBA00023125"/>
    </source>
</evidence>
<protein>
    <submittedName>
        <fullName evidence="6">Transcriptional regulator, TetR family</fullName>
    </submittedName>
</protein>
<dbReference type="PROSITE" id="PS50977">
    <property type="entry name" value="HTH_TETR_2"/>
    <property type="match status" value="1"/>
</dbReference>
<dbReference type="InterPro" id="IPR009057">
    <property type="entry name" value="Homeodomain-like_sf"/>
</dbReference>
<dbReference type="RefSeq" id="WP_245794124.1">
    <property type="nucleotide sequence ID" value="NZ_FPKR01000003.1"/>
</dbReference>
<organism evidence="6 7">
    <name type="scientific">Chitinimonas taiwanensis DSM 18899</name>
    <dbReference type="NCBI Taxonomy" id="1121279"/>
    <lineage>
        <taxon>Bacteria</taxon>
        <taxon>Pseudomonadati</taxon>
        <taxon>Pseudomonadota</taxon>
        <taxon>Betaproteobacteria</taxon>
        <taxon>Neisseriales</taxon>
        <taxon>Chitinibacteraceae</taxon>
        <taxon>Chitinimonas</taxon>
    </lineage>
</organism>
<dbReference type="SUPFAM" id="SSF46689">
    <property type="entry name" value="Homeodomain-like"/>
    <property type="match status" value="1"/>
</dbReference>
<dbReference type="Pfam" id="PF00440">
    <property type="entry name" value="TetR_N"/>
    <property type="match status" value="1"/>
</dbReference>
<feature type="DNA-binding region" description="H-T-H motif" evidence="4">
    <location>
        <begin position="30"/>
        <end position="49"/>
    </location>
</feature>